<feature type="domain" description="Tetrapyrrole methylase" evidence="7">
    <location>
        <begin position="9"/>
        <end position="209"/>
    </location>
</feature>
<dbReference type="Pfam" id="PF00590">
    <property type="entry name" value="TP_methylase"/>
    <property type="match status" value="1"/>
</dbReference>
<dbReference type="PANTHER" id="PTHR46111:SF1">
    <property type="entry name" value="RIBOSOMAL RNA SMALL SUBUNIT METHYLTRANSFERASE I"/>
    <property type="match status" value="1"/>
</dbReference>
<dbReference type="InterPro" id="IPR018063">
    <property type="entry name" value="SAM_MeTrfase_RsmI_CS"/>
</dbReference>
<keyword evidence="2 6" id="KW-0698">rRNA processing</keyword>
<dbReference type="InterPro" id="IPR000878">
    <property type="entry name" value="4pyrrol_Mease"/>
</dbReference>
<protein>
    <recommendedName>
        <fullName evidence="6">Ribosomal RNA small subunit methyltransferase I</fullName>
        <ecNumber evidence="6">2.1.1.198</ecNumber>
    </recommendedName>
    <alternativeName>
        <fullName evidence="6">16S rRNA 2'-O-ribose C1402 methyltransferase</fullName>
    </alternativeName>
    <alternativeName>
        <fullName evidence="6">rRNA (cytidine-2'-O-)-methyltransferase RsmI</fullName>
    </alternativeName>
</protein>
<dbReference type="InterPro" id="IPR008189">
    <property type="entry name" value="rRNA_ssu_MeTfrase_I"/>
</dbReference>
<organism evidence="8 9">
    <name type="scientific">Nostoc paludosum FACHB-159</name>
    <dbReference type="NCBI Taxonomy" id="2692908"/>
    <lineage>
        <taxon>Bacteria</taxon>
        <taxon>Bacillati</taxon>
        <taxon>Cyanobacteriota</taxon>
        <taxon>Cyanophyceae</taxon>
        <taxon>Nostocales</taxon>
        <taxon>Nostocaceae</taxon>
        <taxon>Nostoc</taxon>
    </lineage>
</organism>
<dbReference type="EMBL" id="JACJTU010000006">
    <property type="protein sequence ID" value="MBD2733847.1"/>
    <property type="molecule type" value="Genomic_DNA"/>
</dbReference>
<evidence type="ECO:0000259" key="7">
    <source>
        <dbReference type="Pfam" id="PF00590"/>
    </source>
</evidence>
<dbReference type="NCBIfam" id="TIGR00096">
    <property type="entry name" value="16S rRNA (cytidine(1402)-2'-O)-methyltransferase"/>
    <property type="match status" value="1"/>
</dbReference>
<dbReference type="RefSeq" id="WP_190954594.1">
    <property type="nucleotide sequence ID" value="NZ_JACJTU010000006.1"/>
</dbReference>
<comment type="function">
    <text evidence="6">Catalyzes the 2'-O-methylation of the ribose of cytidine 1402 (C1402) in 16S rRNA.</text>
</comment>
<dbReference type="SUPFAM" id="SSF53790">
    <property type="entry name" value="Tetrapyrrole methylase"/>
    <property type="match status" value="1"/>
</dbReference>
<keyword evidence="5 6" id="KW-0949">S-adenosyl-L-methionine</keyword>
<dbReference type="GO" id="GO:0008168">
    <property type="term" value="F:methyltransferase activity"/>
    <property type="evidence" value="ECO:0007669"/>
    <property type="project" value="UniProtKB-KW"/>
</dbReference>
<keyword evidence="4 6" id="KW-0808">Transferase</keyword>
<evidence type="ECO:0000256" key="3">
    <source>
        <dbReference type="ARBA" id="ARBA00022603"/>
    </source>
</evidence>
<comment type="caution">
    <text evidence="8">The sequence shown here is derived from an EMBL/GenBank/DDBJ whole genome shotgun (WGS) entry which is preliminary data.</text>
</comment>
<dbReference type="CDD" id="cd11648">
    <property type="entry name" value="RsmI"/>
    <property type="match status" value="1"/>
</dbReference>
<evidence type="ECO:0000256" key="4">
    <source>
        <dbReference type="ARBA" id="ARBA00022679"/>
    </source>
</evidence>
<sequence>MQTDPKPRTLYVVGTPIGNLEDMTFRAVRILQTVDIIAAEDTRHTGKLLQHFEIKTPQISYHEHNRTSRIPEILQYLANDKAIALVSDAGMPGISDPGYELIKACIEAGISVVPIPGASAAITALSAAGLPTDRFVFEGFLPAKTQQRREHLESLQTESRTLIFYESPHRLQDTLQDLAEIWGSDRQIVLGRELTKLYEEFWRGTIAEAIAHYSQREPQGEYTLVVGGIPPSQIQLTQEELKAELKQLITQGISRSQASRQLAKVTSLPRRQLYQLALSLVIDSDSNI</sequence>
<keyword evidence="3 6" id="KW-0489">Methyltransferase</keyword>
<comment type="similarity">
    <text evidence="6">Belongs to the methyltransferase superfamily. RsmI family.</text>
</comment>
<dbReference type="GO" id="GO:0032259">
    <property type="term" value="P:methylation"/>
    <property type="evidence" value="ECO:0007669"/>
    <property type="project" value="UniProtKB-KW"/>
</dbReference>
<gene>
    <name evidence="6 8" type="primary">rsmI</name>
    <name evidence="8" type="ORF">H6H03_07960</name>
</gene>
<dbReference type="InterPro" id="IPR035996">
    <property type="entry name" value="4pyrrol_Methylase_sf"/>
</dbReference>
<dbReference type="PANTHER" id="PTHR46111">
    <property type="entry name" value="RIBOSOMAL RNA SMALL SUBUNIT METHYLTRANSFERASE I"/>
    <property type="match status" value="1"/>
</dbReference>
<comment type="catalytic activity">
    <reaction evidence="6">
        <text>cytidine(1402) in 16S rRNA + S-adenosyl-L-methionine = 2'-O-methylcytidine(1402) in 16S rRNA + S-adenosyl-L-homocysteine + H(+)</text>
        <dbReference type="Rhea" id="RHEA:42924"/>
        <dbReference type="Rhea" id="RHEA-COMP:10285"/>
        <dbReference type="Rhea" id="RHEA-COMP:10286"/>
        <dbReference type="ChEBI" id="CHEBI:15378"/>
        <dbReference type="ChEBI" id="CHEBI:57856"/>
        <dbReference type="ChEBI" id="CHEBI:59789"/>
        <dbReference type="ChEBI" id="CHEBI:74495"/>
        <dbReference type="ChEBI" id="CHEBI:82748"/>
        <dbReference type="EC" id="2.1.1.198"/>
    </reaction>
</comment>
<dbReference type="InterPro" id="IPR014777">
    <property type="entry name" value="4pyrrole_Mease_sub1"/>
</dbReference>
<dbReference type="InterPro" id="IPR014776">
    <property type="entry name" value="4pyrrole_Mease_sub2"/>
</dbReference>
<dbReference type="Gene3D" id="3.30.950.10">
    <property type="entry name" value="Methyltransferase, Cobalt-precorrin-4 Transmethylase, Domain 2"/>
    <property type="match status" value="1"/>
</dbReference>
<evidence type="ECO:0000313" key="9">
    <source>
        <dbReference type="Proteomes" id="UP000637383"/>
    </source>
</evidence>
<reference evidence="8 9" key="1">
    <citation type="journal article" date="2020" name="ISME J.">
        <title>Comparative genomics reveals insights into cyanobacterial evolution and habitat adaptation.</title>
        <authorList>
            <person name="Chen M.Y."/>
            <person name="Teng W.K."/>
            <person name="Zhao L."/>
            <person name="Hu C.X."/>
            <person name="Zhou Y.K."/>
            <person name="Han B.P."/>
            <person name="Song L.R."/>
            <person name="Shu W.S."/>
        </authorList>
    </citation>
    <scope>NUCLEOTIDE SEQUENCE [LARGE SCALE GENOMIC DNA]</scope>
    <source>
        <strain evidence="8 9">FACHB-159</strain>
    </source>
</reference>
<evidence type="ECO:0000256" key="5">
    <source>
        <dbReference type="ARBA" id="ARBA00022691"/>
    </source>
</evidence>
<evidence type="ECO:0000256" key="1">
    <source>
        <dbReference type="ARBA" id="ARBA00022490"/>
    </source>
</evidence>
<evidence type="ECO:0000256" key="6">
    <source>
        <dbReference type="HAMAP-Rule" id="MF_01877"/>
    </source>
</evidence>
<dbReference type="HAMAP" id="MF_01877">
    <property type="entry name" value="16SrRNA_methyltr_I"/>
    <property type="match status" value="1"/>
</dbReference>
<proteinExistence type="inferred from homology"/>
<dbReference type="Gene3D" id="3.40.1010.10">
    <property type="entry name" value="Cobalt-precorrin-4 Transmethylase, Domain 1"/>
    <property type="match status" value="1"/>
</dbReference>
<evidence type="ECO:0000313" key="8">
    <source>
        <dbReference type="EMBL" id="MBD2733847.1"/>
    </source>
</evidence>
<dbReference type="PIRSF" id="PIRSF005917">
    <property type="entry name" value="MTase_YraL"/>
    <property type="match status" value="1"/>
</dbReference>
<keyword evidence="1 6" id="KW-0963">Cytoplasm</keyword>
<keyword evidence="9" id="KW-1185">Reference proteome</keyword>
<evidence type="ECO:0000256" key="2">
    <source>
        <dbReference type="ARBA" id="ARBA00022552"/>
    </source>
</evidence>
<dbReference type="Proteomes" id="UP000637383">
    <property type="component" value="Unassembled WGS sequence"/>
</dbReference>
<dbReference type="PROSITE" id="PS01296">
    <property type="entry name" value="RSMI"/>
    <property type="match status" value="1"/>
</dbReference>
<comment type="subcellular location">
    <subcellularLocation>
        <location evidence="6">Cytoplasm</location>
    </subcellularLocation>
</comment>
<accession>A0ABR8K333</accession>
<name>A0ABR8K333_9NOSO</name>
<dbReference type="EC" id="2.1.1.198" evidence="6"/>